<keyword evidence="6" id="KW-0234">DNA repair</keyword>
<dbReference type="InterPro" id="IPR020847">
    <property type="entry name" value="AP_endonuclease_F1_BS"/>
</dbReference>
<keyword evidence="9" id="KW-1185">Reference proteome</keyword>
<dbReference type="NCBIfam" id="TIGR00633">
    <property type="entry name" value="xth"/>
    <property type="match status" value="1"/>
</dbReference>
<dbReference type="GO" id="GO:0004519">
    <property type="term" value="F:endonuclease activity"/>
    <property type="evidence" value="ECO:0007669"/>
    <property type="project" value="UniProtKB-KW"/>
</dbReference>
<proteinExistence type="inferred from homology"/>
<evidence type="ECO:0000256" key="1">
    <source>
        <dbReference type="ARBA" id="ARBA00001936"/>
    </source>
</evidence>
<evidence type="ECO:0000313" key="8">
    <source>
        <dbReference type="EMBL" id="KAL0083066.1"/>
    </source>
</evidence>
<dbReference type="PANTHER" id="PTHR22748">
    <property type="entry name" value="AP ENDONUCLEASE"/>
    <property type="match status" value="1"/>
</dbReference>
<keyword evidence="4" id="KW-0378">Hydrolase</keyword>
<dbReference type="InterPro" id="IPR020848">
    <property type="entry name" value="AP_endonuclease_F1_CS"/>
</dbReference>
<dbReference type="PANTHER" id="PTHR22748:SF4">
    <property type="entry name" value="DNA-(APURINIC OR APYRIMIDINIC SITE) ENDONUCLEASE 2"/>
    <property type="match status" value="1"/>
</dbReference>
<keyword evidence="8" id="KW-0255">Endonuclease</keyword>
<dbReference type="PROSITE" id="PS51435">
    <property type="entry name" value="AP_NUCLEASE_F1_4"/>
    <property type="match status" value="1"/>
</dbReference>
<comment type="cofactor">
    <cofactor evidence="6">
        <name>Mg(2+)</name>
        <dbReference type="ChEBI" id="CHEBI:18420"/>
    </cofactor>
    <cofactor evidence="6">
        <name>Mn(2+)</name>
        <dbReference type="ChEBI" id="CHEBI:29035"/>
    </cofactor>
    <text evidence="6">Probably binds two magnesium or manganese ions per subunit.</text>
</comment>
<evidence type="ECO:0000256" key="6">
    <source>
        <dbReference type="RuleBase" id="RU362131"/>
    </source>
</evidence>
<feature type="domain" description="Endonuclease/exonuclease/phosphatase" evidence="7">
    <location>
        <begin position="4"/>
        <end position="308"/>
    </location>
</feature>
<evidence type="ECO:0000256" key="2">
    <source>
        <dbReference type="ARBA" id="ARBA00007092"/>
    </source>
</evidence>
<accession>A0ABR3AVB7</accession>
<dbReference type="PROSITE" id="PS00726">
    <property type="entry name" value="AP_NUCLEASE_F1_1"/>
    <property type="match status" value="1"/>
</dbReference>
<dbReference type="InterPro" id="IPR036691">
    <property type="entry name" value="Endo/exonu/phosph_ase_sf"/>
</dbReference>
<dbReference type="InterPro" id="IPR004808">
    <property type="entry name" value="AP_endonuc_1"/>
</dbReference>
<dbReference type="EC" id="3.1.-.-" evidence="6"/>
<keyword evidence="6" id="KW-0227">DNA damage</keyword>
<protein>
    <recommendedName>
        <fullName evidence="6">DNA-(apurinic or apyrimidinic site) endonuclease</fullName>
        <ecNumber evidence="6">3.1.-.-</ecNumber>
    </recommendedName>
</protein>
<comment type="caution">
    <text evidence="8">The sequence shown here is derived from an EMBL/GenBank/DDBJ whole genome shotgun (WGS) entry which is preliminary data.</text>
</comment>
<keyword evidence="5 6" id="KW-0460">Magnesium</keyword>
<comment type="similarity">
    <text evidence="2 6">Belongs to the DNA repair enzymes AP/ExoA family.</text>
</comment>
<keyword evidence="8" id="KW-0540">Nuclease</keyword>
<name>A0ABR3AVB7_PHYBL</name>
<sequence length="412" mass="46560">MRILTWNINGLTSALNYYPWSKKKSHKEMFATMKADIICLQEIKCQPTKLTQDVALVPGYDAYFSFSKTKPGYSGVAVYVKQPLVPLQAEEGITGILNEPKTINPCFKSNNKPTSSSSITTNDCNDNDGGEGYFFDGLMNSPDQLDSEGRCLILDFGLFVLLNIYFPNEAQGDRGYYKADYHACVRRRIDDMLTNGRQVILVGDLNAIHEPLDHFKSTHGWPVVGDTVFQASVYRHWLNEIIYPKGPLIDTCRNFHPQRKGMFTFWKSVTNERPRNFGVRLDYILVSEGLGSWLKAADILPELFGSDHCPVYIDLYDIVESSVQGTKCLMDLLSTEQSKNKNKNKGKGNMTTASVNISIKNKYKSANESRYSNLLAKNFAQFSGSQKRLDQYFSTVVCPKNTKKSTDQKIDQ</sequence>
<dbReference type="SUPFAM" id="SSF56219">
    <property type="entry name" value="DNase I-like"/>
    <property type="match status" value="1"/>
</dbReference>
<organism evidence="8 9">
    <name type="scientific">Phycomyces blakesleeanus</name>
    <dbReference type="NCBI Taxonomy" id="4837"/>
    <lineage>
        <taxon>Eukaryota</taxon>
        <taxon>Fungi</taxon>
        <taxon>Fungi incertae sedis</taxon>
        <taxon>Mucoromycota</taxon>
        <taxon>Mucoromycotina</taxon>
        <taxon>Mucoromycetes</taxon>
        <taxon>Mucorales</taxon>
        <taxon>Phycomycetaceae</taxon>
        <taxon>Phycomyces</taxon>
    </lineage>
</organism>
<evidence type="ECO:0000256" key="3">
    <source>
        <dbReference type="ARBA" id="ARBA00022723"/>
    </source>
</evidence>
<dbReference type="PROSITE" id="PS00728">
    <property type="entry name" value="AP_NUCLEASE_F1_3"/>
    <property type="match status" value="1"/>
</dbReference>
<comment type="cofactor">
    <cofactor evidence="1">
        <name>Mn(2+)</name>
        <dbReference type="ChEBI" id="CHEBI:29035"/>
    </cofactor>
</comment>
<evidence type="ECO:0000259" key="7">
    <source>
        <dbReference type="Pfam" id="PF03372"/>
    </source>
</evidence>
<evidence type="ECO:0000256" key="5">
    <source>
        <dbReference type="ARBA" id="ARBA00022842"/>
    </source>
</evidence>
<evidence type="ECO:0000256" key="4">
    <source>
        <dbReference type="ARBA" id="ARBA00022801"/>
    </source>
</evidence>
<dbReference type="Proteomes" id="UP001448207">
    <property type="component" value="Unassembled WGS sequence"/>
</dbReference>
<keyword evidence="3 6" id="KW-0479">Metal-binding</keyword>
<dbReference type="Gene3D" id="3.60.10.10">
    <property type="entry name" value="Endonuclease/exonuclease/phosphatase"/>
    <property type="match status" value="1"/>
</dbReference>
<dbReference type="Pfam" id="PF03372">
    <property type="entry name" value="Exo_endo_phos"/>
    <property type="match status" value="1"/>
</dbReference>
<dbReference type="InterPro" id="IPR005135">
    <property type="entry name" value="Endo/exonuclease/phosphatase"/>
</dbReference>
<evidence type="ECO:0000313" key="9">
    <source>
        <dbReference type="Proteomes" id="UP001448207"/>
    </source>
</evidence>
<reference evidence="8 9" key="1">
    <citation type="submission" date="2024-04" db="EMBL/GenBank/DDBJ databases">
        <title>Symmetric and asymmetric DNA N6-adenine methylation regulates different biological responses in Mucorales.</title>
        <authorList>
            <consortium name="Lawrence Berkeley National Laboratory"/>
            <person name="Lax C."/>
            <person name="Mondo S.J."/>
            <person name="Osorio-Concepcion M."/>
            <person name="Muszewska A."/>
            <person name="Corrochano-Luque M."/>
            <person name="Gutierrez G."/>
            <person name="Riley R."/>
            <person name="Lipzen A."/>
            <person name="Guo J."/>
            <person name="Hundley H."/>
            <person name="Amirebrahimi M."/>
            <person name="Ng V."/>
            <person name="Lorenzo-Gutierrez D."/>
            <person name="Binder U."/>
            <person name="Yang J."/>
            <person name="Song Y."/>
            <person name="Canovas D."/>
            <person name="Navarro E."/>
            <person name="Freitag M."/>
            <person name="Gabaldon T."/>
            <person name="Grigoriev I.V."/>
            <person name="Corrochano L.M."/>
            <person name="Nicolas F.E."/>
            <person name="Garre V."/>
        </authorList>
    </citation>
    <scope>NUCLEOTIDE SEQUENCE [LARGE SCALE GENOMIC DNA]</scope>
    <source>
        <strain evidence="8 9">L51</strain>
    </source>
</reference>
<gene>
    <name evidence="8" type="ORF">J3Q64DRAFT_1751391</name>
</gene>
<dbReference type="EMBL" id="JBCLYO010000014">
    <property type="protein sequence ID" value="KAL0083066.1"/>
    <property type="molecule type" value="Genomic_DNA"/>
</dbReference>